<feature type="transmembrane region" description="Helical" evidence="1">
    <location>
        <begin position="133"/>
        <end position="155"/>
    </location>
</feature>
<dbReference type="RefSeq" id="WP_046325636.1">
    <property type="nucleotide sequence ID" value="NZ_JBHTMT010000002.1"/>
</dbReference>
<gene>
    <name evidence="2" type="ORF">JF74_17270</name>
</gene>
<dbReference type="STRING" id="1218507.JF74_17270"/>
<feature type="transmembrane region" description="Helical" evidence="1">
    <location>
        <begin position="409"/>
        <end position="428"/>
    </location>
</feature>
<feature type="transmembrane region" description="Helical" evidence="1">
    <location>
        <begin position="369"/>
        <end position="397"/>
    </location>
</feature>
<dbReference type="InterPro" id="IPR019733">
    <property type="entry name" value="Uncharacterised_YhfT"/>
</dbReference>
<feature type="transmembrane region" description="Helical" evidence="1">
    <location>
        <begin position="240"/>
        <end position="261"/>
    </location>
</feature>
<accession>A0A0F4LBG6</accession>
<name>A0A0F4LBG6_9LACO</name>
<comment type="caution">
    <text evidence="2">The sequence shown here is derived from an EMBL/GenBank/DDBJ whole genome shotgun (WGS) entry which is preliminary data.</text>
</comment>
<evidence type="ECO:0000256" key="1">
    <source>
        <dbReference type="SAM" id="Phobius"/>
    </source>
</evidence>
<keyword evidence="1" id="KW-0472">Membrane</keyword>
<dbReference type="EMBL" id="JXLI01000014">
    <property type="protein sequence ID" value="KJY55609.1"/>
    <property type="molecule type" value="Genomic_DNA"/>
</dbReference>
<protein>
    <submittedName>
        <fullName evidence="2">Conserved membrane protein</fullName>
    </submittedName>
</protein>
<keyword evidence="1" id="KW-1133">Transmembrane helix</keyword>
<dbReference type="Pfam" id="PF10797">
    <property type="entry name" value="YhfT"/>
    <property type="match status" value="1"/>
</dbReference>
<dbReference type="AlphaFoldDB" id="A0A0F4LBG6"/>
<proteinExistence type="predicted"/>
<evidence type="ECO:0000313" key="2">
    <source>
        <dbReference type="EMBL" id="KJY55609.1"/>
    </source>
</evidence>
<dbReference type="Proteomes" id="UP000033531">
    <property type="component" value="Unassembled WGS sequence"/>
</dbReference>
<dbReference type="PATRIC" id="fig|1218507.3.peg.1930"/>
<reference evidence="2 3" key="1">
    <citation type="submission" date="2015-01" db="EMBL/GenBank/DDBJ databases">
        <title>Comparative genomics of the lactic acid bacteria isolated from the honey bee gut.</title>
        <authorList>
            <person name="Ellegaard K.M."/>
            <person name="Tamarit D."/>
            <person name="Javelind E."/>
            <person name="Olofsson T."/>
            <person name="Andersson S.G."/>
            <person name="Vasquez A."/>
        </authorList>
    </citation>
    <scope>NUCLEOTIDE SEQUENCE [LARGE SCALE GENOMIC DNA]</scope>
    <source>
        <strain evidence="2 3">Hma8</strain>
    </source>
</reference>
<organism evidence="2 3">
    <name type="scientific">Lactobacillus melliventris</name>
    <dbReference type="NCBI Taxonomy" id="1218507"/>
    <lineage>
        <taxon>Bacteria</taxon>
        <taxon>Bacillati</taxon>
        <taxon>Bacillota</taxon>
        <taxon>Bacilli</taxon>
        <taxon>Lactobacillales</taxon>
        <taxon>Lactobacillaceae</taxon>
        <taxon>Lactobacillus</taxon>
    </lineage>
</organism>
<dbReference type="HOGENOM" id="CLU_051800_0_0_9"/>
<feature type="transmembrane region" description="Helical" evidence="1">
    <location>
        <begin position="192"/>
        <end position="213"/>
    </location>
</feature>
<keyword evidence="1" id="KW-0812">Transmembrane</keyword>
<feature type="transmembrane region" description="Helical" evidence="1">
    <location>
        <begin position="6"/>
        <end position="30"/>
    </location>
</feature>
<feature type="transmembrane region" description="Helical" evidence="1">
    <location>
        <begin position="100"/>
        <end position="121"/>
    </location>
</feature>
<feature type="transmembrane region" description="Helical" evidence="1">
    <location>
        <begin position="51"/>
        <end position="70"/>
    </location>
</feature>
<dbReference type="OrthoDB" id="92225at2"/>
<sequence>MSMTTIINYVLIALVGGVGSVVANKGIAVFNDGLRPIYPEYFDNKINRRELALTSFGVSFGLIIGFGIPISIGSTILLAHSILLACDIFGTWTPNNKWGAAIAFAIGAVYGAGLLLGLSWIVRLFKMLPFNFFGALSLLGSPILLAFCAFPAIAVSEQHNVKKGGITFLWTFVTYVLSSKFGTFNLGNGITITLNATGMALLVAMICMVYYAAKVKGTNNSNENLVNIFSARIGRIKKNWIWLSLMGGLITAASSELILTIDVLSLQLLNKGQVHEAVLTSFARAIGFTPLVFSTAIVTGVYGMAGTTLIFAIGLLLKGQPLVAFIAGAVWMWIEVQALGATAKGMDKFPGLRDMGDHIRNSLMETISISLLIGAAIACNKMAPTFGFFWVIGTWLLNKKMKKPLVDMAVGPIATIALGLLLNILRIVHLF</sequence>
<evidence type="ECO:0000313" key="3">
    <source>
        <dbReference type="Proteomes" id="UP000033531"/>
    </source>
</evidence>